<dbReference type="EMBL" id="UAVU01000012">
    <property type="protein sequence ID" value="SQC94157.1"/>
    <property type="molecule type" value="Genomic_DNA"/>
</dbReference>
<dbReference type="AlphaFoldDB" id="A0A2X3J5M5"/>
<dbReference type="Proteomes" id="UP000251197">
    <property type="component" value="Unassembled WGS sequence"/>
</dbReference>
<gene>
    <name evidence="1" type="ORF">NCTC12120_07275</name>
</gene>
<dbReference type="PANTHER" id="PTHR30510">
    <property type="entry name" value="UPF0229 PROTEIN YEAH"/>
    <property type="match status" value="1"/>
</dbReference>
<name>A0A2X3J5M5_9ENTR</name>
<reference evidence="1 2" key="1">
    <citation type="submission" date="2018-06" db="EMBL/GenBank/DDBJ databases">
        <authorList>
            <consortium name="Pathogen Informatics"/>
            <person name="Doyle S."/>
        </authorList>
    </citation>
    <scope>NUCLEOTIDE SEQUENCE [LARGE SCALE GENOMIC DNA]</scope>
    <source>
        <strain evidence="1 2">NCTC12120</strain>
    </source>
</reference>
<dbReference type="Pfam" id="PF04285">
    <property type="entry name" value="DUF444"/>
    <property type="match status" value="1"/>
</dbReference>
<evidence type="ECO:0000313" key="2">
    <source>
        <dbReference type="Proteomes" id="UP000251197"/>
    </source>
</evidence>
<accession>A0A2X3J5M5</accession>
<evidence type="ECO:0000313" key="1">
    <source>
        <dbReference type="EMBL" id="SQC94157.1"/>
    </source>
</evidence>
<dbReference type="InterPro" id="IPR006698">
    <property type="entry name" value="UPF0229"/>
</dbReference>
<sequence length="146" mass="17131">MSAGKRRLLHELEENLDIVSRSEPAQLLEEERLRKEIAELREKIARVPFIDTFDLRYKNYEKRPEPSSQAVMFCLMDVSGSMDQATKDMAKRFYILLYLFLSRTYKNVEVVLYSPPYSGQRGGRTRVLLLAGNRRHYCLQRPEING</sequence>
<protein>
    <submittedName>
        <fullName evidence="1">Uncharacterized conserved protein</fullName>
    </submittedName>
</protein>
<proteinExistence type="predicted"/>
<organism evidence="1 2">
    <name type="scientific">Cedecea neteri</name>
    <dbReference type="NCBI Taxonomy" id="158822"/>
    <lineage>
        <taxon>Bacteria</taxon>
        <taxon>Pseudomonadati</taxon>
        <taxon>Pseudomonadota</taxon>
        <taxon>Gammaproteobacteria</taxon>
        <taxon>Enterobacterales</taxon>
        <taxon>Enterobacteriaceae</taxon>
        <taxon>Cedecea</taxon>
    </lineage>
</organism>
<dbReference type="PANTHER" id="PTHR30510:SF2">
    <property type="entry name" value="UPF0229 PROTEIN YEAH"/>
    <property type="match status" value="1"/>
</dbReference>